<reference evidence="1 2" key="1">
    <citation type="submission" date="2015-08" db="EMBL/GenBank/DDBJ databases">
        <title>Whole genome sequence of Flavobacterium akiainvivens IK-1T, from decaying Wikstroemia oahuensis, an endemic Hawaiian shrub.</title>
        <authorList>
            <person name="Wan X."/>
            <person name="Hou S."/>
            <person name="Saito J."/>
            <person name="Donachie S."/>
        </authorList>
    </citation>
    <scope>NUCLEOTIDE SEQUENCE [LARGE SCALE GENOMIC DNA]</scope>
    <source>
        <strain evidence="1 2">IK-1</strain>
    </source>
</reference>
<comment type="caution">
    <text evidence="1">The sequence shown here is derived from an EMBL/GenBank/DDBJ whole genome shotgun (WGS) entry which is preliminary data.</text>
</comment>
<evidence type="ECO:0000313" key="1">
    <source>
        <dbReference type="EMBL" id="KOS06647.1"/>
    </source>
</evidence>
<dbReference type="EMBL" id="LIYD01000005">
    <property type="protein sequence ID" value="KOS06647.1"/>
    <property type="molecule type" value="Genomic_DNA"/>
</dbReference>
<name>A0A0M8MIR9_9FLAO</name>
<accession>A0A0M8MIR9</accession>
<protein>
    <submittedName>
        <fullName evidence="1">Uncharacterized protein</fullName>
    </submittedName>
</protein>
<evidence type="ECO:0000313" key="2">
    <source>
        <dbReference type="Proteomes" id="UP000037755"/>
    </source>
</evidence>
<keyword evidence="2" id="KW-1185">Reference proteome</keyword>
<proteinExistence type="predicted"/>
<sequence length="169" mass="17501">MFLTACILTLVFTSCSDDDDNGNAGGPVPTTFLTVTVDGVEKSFSNVQGRWVDGGNFLEINATNDGIEWVSFTVMSETTRVPAGNYTLDDGSAFTILALYTAGSGASQNYAATRGTLAPEDAFALQINQISNTNAEGTFSGVLASVEGETTLGTVTLTNGAFSTSIGPN</sequence>
<dbReference type="STRING" id="1202724.AM493_11840"/>
<dbReference type="PATRIC" id="fig|1202724.3.peg.2454"/>
<dbReference type="Proteomes" id="UP000037755">
    <property type="component" value="Unassembled WGS sequence"/>
</dbReference>
<organism evidence="1 2">
    <name type="scientific">Flavobacterium akiainvivens</name>
    <dbReference type="NCBI Taxonomy" id="1202724"/>
    <lineage>
        <taxon>Bacteria</taxon>
        <taxon>Pseudomonadati</taxon>
        <taxon>Bacteroidota</taxon>
        <taxon>Flavobacteriia</taxon>
        <taxon>Flavobacteriales</taxon>
        <taxon>Flavobacteriaceae</taxon>
        <taxon>Flavobacterium</taxon>
    </lineage>
</organism>
<gene>
    <name evidence="1" type="ORF">AM493_11840</name>
</gene>
<dbReference type="AlphaFoldDB" id="A0A0M8MIR9"/>